<evidence type="ECO:0000256" key="8">
    <source>
        <dbReference type="ARBA" id="ARBA00022989"/>
    </source>
</evidence>
<organism evidence="15">
    <name type="scientific">marine metagenome</name>
    <dbReference type="NCBI Taxonomy" id="408172"/>
    <lineage>
        <taxon>unclassified sequences</taxon>
        <taxon>metagenomes</taxon>
        <taxon>ecological metagenomes</taxon>
    </lineage>
</organism>
<evidence type="ECO:0000256" key="12">
    <source>
        <dbReference type="SAM" id="Coils"/>
    </source>
</evidence>
<keyword evidence="10 13" id="KW-0472">Membrane</keyword>
<feature type="transmembrane region" description="Helical" evidence="13">
    <location>
        <begin position="284"/>
        <end position="301"/>
    </location>
</feature>
<accession>A0A382HEJ0</accession>
<evidence type="ECO:0000256" key="5">
    <source>
        <dbReference type="ARBA" id="ARBA00022826"/>
    </source>
</evidence>
<name>A0A382HEJ0_9ZZZZ</name>
<reference evidence="15" key="1">
    <citation type="submission" date="2018-05" db="EMBL/GenBank/DDBJ databases">
        <authorList>
            <person name="Lanie J.A."/>
            <person name="Ng W.-L."/>
            <person name="Kazmierczak K.M."/>
            <person name="Andrzejewski T.M."/>
            <person name="Davidsen T.M."/>
            <person name="Wayne K.J."/>
            <person name="Tettelin H."/>
            <person name="Glass J.I."/>
            <person name="Rusch D."/>
            <person name="Podicherti R."/>
            <person name="Tsui H.-C.T."/>
            <person name="Winkler M.E."/>
        </authorList>
    </citation>
    <scope>NUCLEOTIDE SEQUENCE</scope>
</reference>
<dbReference type="InterPro" id="IPR005821">
    <property type="entry name" value="Ion_trans_dom"/>
</dbReference>
<keyword evidence="11" id="KW-0407">Ion channel</keyword>
<evidence type="ECO:0000256" key="4">
    <source>
        <dbReference type="ARBA" id="ARBA00022692"/>
    </source>
</evidence>
<gene>
    <name evidence="15" type="ORF">METZ01_LOCUS237755</name>
</gene>
<dbReference type="GO" id="GO:0001508">
    <property type="term" value="P:action potential"/>
    <property type="evidence" value="ECO:0007669"/>
    <property type="project" value="TreeGrafter"/>
</dbReference>
<dbReference type="EMBL" id="UINC01060418">
    <property type="protein sequence ID" value="SVB84901.1"/>
    <property type="molecule type" value="Genomic_DNA"/>
</dbReference>
<feature type="domain" description="Ion transport" evidence="14">
    <location>
        <begin position="160"/>
        <end position="360"/>
    </location>
</feature>
<keyword evidence="6" id="KW-0851">Voltage-gated channel</keyword>
<dbReference type="GO" id="GO:0008076">
    <property type="term" value="C:voltage-gated potassium channel complex"/>
    <property type="evidence" value="ECO:0007669"/>
    <property type="project" value="InterPro"/>
</dbReference>
<keyword evidence="5" id="KW-0631">Potassium channel</keyword>
<protein>
    <recommendedName>
        <fullName evidence="14">Ion transport domain-containing protein</fullName>
    </recommendedName>
</protein>
<evidence type="ECO:0000256" key="7">
    <source>
        <dbReference type="ARBA" id="ARBA00022958"/>
    </source>
</evidence>
<evidence type="ECO:0000313" key="15">
    <source>
        <dbReference type="EMBL" id="SVB84901.1"/>
    </source>
</evidence>
<evidence type="ECO:0000256" key="13">
    <source>
        <dbReference type="SAM" id="Phobius"/>
    </source>
</evidence>
<comment type="subcellular location">
    <subcellularLocation>
        <location evidence="1">Membrane</location>
        <topology evidence="1">Multi-pass membrane protein</topology>
    </subcellularLocation>
</comment>
<dbReference type="Gene3D" id="1.10.287.70">
    <property type="match status" value="1"/>
</dbReference>
<dbReference type="InterPro" id="IPR028325">
    <property type="entry name" value="VG_K_chnl"/>
</dbReference>
<dbReference type="Pfam" id="PF00520">
    <property type="entry name" value="Ion_trans"/>
    <property type="match status" value="1"/>
</dbReference>
<feature type="transmembrane region" description="Helical" evidence="13">
    <location>
        <begin position="342"/>
        <end position="365"/>
    </location>
</feature>
<dbReference type="GO" id="GO:0005249">
    <property type="term" value="F:voltage-gated potassium channel activity"/>
    <property type="evidence" value="ECO:0007669"/>
    <property type="project" value="InterPro"/>
</dbReference>
<keyword evidence="9" id="KW-0406">Ion transport</keyword>
<feature type="transmembrane region" description="Helical" evidence="13">
    <location>
        <begin position="313"/>
        <end position="330"/>
    </location>
</feature>
<dbReference type="SUPFAM" id="SSF81324">
    <property type="entry name" value="Voltage-gated potassium channels"/>
    <property type="match status" value="1"/>
</dbReference>
<dbReference type="AlphaFoldDB" id="A0A382HEJ0"/>
<feature type="transmembrane region" description="Helical" evidence="13">
    <location>
        <begin position="190"/>
        <end position="207"/>
    </location>
</feature>
<dbReference type="InterPro" id="IPR027359">
    <property type="entry name" value="Volt_channel_dom_sf"/>
</dbReference>
<evidence type="ECO:0000256" key="9">
    <source>
        <dbReference type="ARBA" id="ARBA00023065"/>
    </source>
</evidence>
<keyword evidence="2" id="KW-0813">Transport</keyword>
<evidence type="ECO:0000256" key="3">
    <source>
        <dbReference type="ARBA" id="ARBA00022538"/>
    </source>
</evidence>
<proteinExistence type="predicted"/>
<keyword evidence="12" id="KW-0175">Coiled coil</keyword>
<evidence type="ECO:0000256" key="1">
    <source>
        <dbReference type="ARBA" id="ARBA00004141"/>
    </source>
</evidence>
<dbReference type="PANTHER" id="PTHR11537">
    <property type="entry name" value="VOLTAGE-GATED POTASSIUM CHANNEL"/>
    <property type="match status" value="1"/>
</dbReference>
<dbReference type="Gene3D" id="1.20.120.350">
    <property type="entry name" value="Voltage-gated potassium channels. Chain C"/>
    <property type="match status" value="1"/>
</dbReference>
<keyword evidence="7" id="KW-0630">Potassium</keyword>
<keyword evidence="8 13" id="KW-1133">Transmembrane helix</keyword>
<evidence type="ECO:0000256" key="2">
    <source>
        <dbReference type="ARBA" id="ARBA00022448"/>
    </source>
</evidence>
<dbReference type="PANTHER" id="PTHR11537:SF254">
    <property type="entry name" value="POTASSIUM VOLTAGE-GATED CHANNEL PROTEIN SHAB"/>
    <property type="match status" value="1"/>
</dbReference>
<evidence type="ECO:0000256" key="11">
    <source>
        <dbReference type="ARBA" id="ARBA00023303"/>
    </source>
</evidence>
<evidence type="ECO:0000256" key="10">
    <source>
        <dbReference type="ARBA" id="ARBA00023136"/>
    </source>
</evidence>
<sequence length="402" mass="46870">MIWFFHKRNQKYYIESSGLTQMAIVDQDEDKLDDRLVGTDEPDAADLDFPALLNRVEKIRLIKLPSEILGEMHEDIVKEQEALKSKLIKLEIELHRNLIKGNASFYEDARKDCRKYDKMYEDFEDYRKNIYDARQQKIVREGVTEYLGSETYANIIEGTIMVMIVVILSIMSYDMLYLDSIADADLKMQIFWLDTAFCMVFLSEFYLRYRHAENKRWFLRNNWIDLVTSIPVPDGGALRYGRSLRLMRVLRIARLLRVIRIIFFFWKGFDKLTEVMDVKLMKKSFKGVIVVIVIGAYVMMVQEGERDASIGTFAQSVWWSFTTVVTGGFGDIYNPETGSGRVLTVILIMAGMILAGVFTATLTTLMTGEENEEFNIMQQNLEERLMKLEKIQKKILQKLDDK</sequence>
<keyword evidence="4 13" id="KW-0812">Transmembrane</keyword>
<keyword evidence="3" id="KW-0633">Potassium transport</keyword>
<evidence type="ECO:0000256" key="6">
    <source>
        <dbReference type="ARBA" id="ARBA00022882"/>
    </source>
</evidence>
<feature type="coiled-coil region" evidence="12">
    <location>
        <begin position="371"/>
        <end position="398"/>
    </location>
</feature>
<evidence type="ECO:0000259" key="14">
    <source>
        <dbReference type="Pfam" id="PF00520"/>
    </source>
</evidence>
<feature type="transmembrane region" description="Helical" evidence="13">
    <location>
        <begin position="160"/>
        <end position="178"/>
    </location>
</feature>